<dbReference type="AlphaFoldDB" id="A0A5N0TGF1"/>
<proteinExistence type="predicted"/>
<dbReference type="GO" id="GO:0005886">
    <property type="term" value="C:plasma membrane"/>
    <property type="evidence" value="ECO:0007669"/>
    <property type="project" value="TreeGrafter"/>
</dbReference>
<dbReference type="SUPFAM" id="SSF53448">
    <property type="entry name" value="Nucleotide-diphospho-sugar transferases"/>
    <property type="match status" value="1"/>
</dbReference>
<reference evidence="4 5" key="1">
    <citation type="submission" date="2019-09" db="EMBL/GenBank/DDBJ databases">
        <title>Wenzhouxiangella sp. Genome sequencing and assembly.</title>
        <authorList>
            <person name="Zhang R."/>
        </authorList>
    </citation>
    <scope>NUCLEOTIDE SEQUENCE [LARGE SCALE GENOMIC DNA]</scope>
    <source>
        <strain evidence="4 5">W260</strain>
    </source>
</reference>
<dbReference type="GO" id="GO:0032259">
    <property type="term" value="P:methylation"/>
    <property type="evidence" value="ECO:0007669"/>
    <property type="project" value="UniProtKB-KW"/>
</dbReference>
<dbReference type="SUPFAM" id="SSF53335">
    <property type="entry name" value="S-adenosyl-L-methionine-dependent methyltransferases"/>
    <property type="match status" value="1"/>
</dbReference>
<keyword evidence="5" id="KW-1185">Reference proteome</keyword>
<name>A0A5N0TGF1_9GAMM</name>
<accession>A0A5N0TGF1</accession>
<sequence>MSDPGNPAISVVVIAYEMNRELPRTLRTLSPGYQRGIEAGEYEVIVVDNGSHQPVTAADCPFDTTNMRFLDQDAGGVSPVAAIHQGLDTARGDLVGVMIDGARMASPGLLRHARDAAKIRPNPVIGTLAFHLGDDVQMQSCQRGYNQRAEDRLLATVPWVDDGYRLFDISVFAGSSSRGWFHLPSESNALFMPKRLWAELGGYDRGFRSVGGGLANLDTWKRAVELPHTDVIMLLGEGTFHQFHGGVATNSPPGTMSQVFHEEYRSIRGEQFITPANPDVSYVGTVPTNARRLLVDSALSLLPNRGQGRDHEAGALTARERPFTSPMPPRLAEGLLGGVMKSRYRDVLMHKSPLDLGIYLQLFSRIRPRSLVEIGGKHGGSALLFADLLGAMHDDDYRVISIDNHPRQEFSDRRIDFLRGDALDLATSLSADVLQALPRPLVVIEDSAHTYETSLAVMEFFHPHLRPGDYIIVEDGVVSQLPASRFRAYDHGPNRAVREFLALQGDHYEIDTELCDFYGYNMTFNPNGYLRRS</sequence>
<evidence type="ECO:0000259" key="3">
    <source>
        <dbReference type="Pfam" id="PF00535"/>
    </source>
</evidence>
<dbReference type="Gene3D" id="3.90.550.10">
    <property type="entry name" value="Spore Coat Polysaccharide Biosynthesis Protein SpsA, Chain A"/>
    <property type="match status" value="1"/>
</dbReference>
<dbReference type="InterPro" id="IPR007072">
    <property type="entry name" value="RNMT_CmcI"/>
</dbReference>
<evidence type="ECO:0000256" key="1">
    <source>
        <dbReference type="ARBA" id="ARBA00022603"/>
    </source>
</evidence>
<keyword evidence="2 4" id="KW-0808">Transferase</keyword>
<protein>
    <submittedName>
        <fullName evidence="4">Glycosyltransferase</fullName>
    </submittedName>
</protein>
<dbReference type="InterPro" id="IPR001173">
    <property type="entry name" value="Glyco_trans_2-like"/>
</dbReference>
<dbReference type="PANTHER" id="PTHR40048">
    <property type="entry name" value="RHAMNOSYL O-METHYLTRANSFERASE"/>
    <property type="match status" value="1"/>
</dbReference>
<dbReference type="GO" id="GO:0071770">
    <property type="term" value="P:DIM/DIP cell wall layer assembly"/>
    <property type="evidence" value="ECO:0007669"/>
    <property type="project" value="TreeGrafter"/>
</dbReference>
<evidence type="ECO:0000313" key="4">
    <source>
        <dbReference type="EMBL" id="KAA9133548.1"/>
    </source>
</evidence>
<dbReference type="CDD" id="cd00761">
    <property type="entry name" value="Glyco_tranf_GTA_type"/>
    <property type="match status" value="1"/>
</dbReference>
<feature type="domain" description="Glycosyltransferase 2-like" evidence="3">
    <location>
        <begin position="10"/>
        <end position="168"/>
    </location>
</feature>
<dbReference type="InterPro" id="IPR029063">
    <property type="entry name" value="SAM-dependent_MTases_sf"/>
</dbReference>
<dbReference type="Pfam" id="PF00535">
    <property type="entry name" value="Glycos_transf_2"/>
    <property type="match status" value="1"/>
</dbReference>
<organism evidence="4 5">
    <name type="scientific">Marinihelvus fidelis</name>
    <dbReference type="NCBI Taxonomy" id="2613842"/>
    <lineage>
        <taxon>Bacteria</taxon>
        <taxon>Pseudomonadati</taxon>
        <taxon>Pseudomonadota</taxon>
        <taxon>Gammaproteobacteria</taxon>
        <taxon>Chromatiales</taxon>
        <taxon>Wenzhouxiangellaceae</taxon>
        <taxon>Marinihelvus</taxon>
    </lineage>
</organism>
<dbReference type="GO" id="GO:0008610">
    <property type="term" value="P:lipid biosynthetic process"/>
    <property type="evidence" value="ECO:0007669"/>
    <property type="project" value="InterPro"/>
</dbReference>
<gene>
    <name evidence="4" type="ORF">F3N42_04150</name>
</gene>
<dbReference type="InterPro" id="IPR029044">
    <property type="entry name" value="Nucleotide-diphossugar_trans"/>
</dbReference>
<dbReference type="RefSeq" id="WP_150863109.1">
    <property type="nucleotide sequence ID" value="NZ_VYXP01000002.1"/>
</dbReference>
<evidence type="ECO:0000256" key="2">
    <source>
        <dbReference type="ARBA" id="ARBA00022679"/>
    </source>
</evidence>
<dbReference type="GO" id="GO:0008168">
    <property type="term" value="F:methyltransferase activity"/>
    <property type="evidence" value="ECO:0007669"/>
    <property type="project" value="UniProtKB-KW"/>
</dbReference>
<comment type="caution">
    <text evidence="4">The sequence shown here is derived from an EMBL/GenBank/DDBJ whole genome shotgun (WGS) entry which is preliminary data.</text>
</comment>
<evidence type="ECO:0000313" key="5">
    <source>
        <dbReference type="Proteomes" id="UP000325372"/>
    </source>
</evidence>
<keyword evidence="1" id="KW-0489">Methyltransferase</keyword>
<dbReference type="Pfam" id="PF04989">
    <property type="entry name" value="RMNT_CmcI"/>
    <property type="match status" value="1"/>
</dbReference>
<dbReference type="PANTHER" id="PTHR40048:SF1">
    <property type="entry name" value="RHAMNOSYL O-METHYLTRANSFERASE"/>
    <property type="match status" value="1"/>
</dbReference>
<dbReference type="EMBL" id="VYXP01000002">
    <property type="protein sequence ID" value="KAA9133548.1"/>
    <property type="molecule type" value="Genomic_DNA"/>
</dbReference>
<dbReference type="Proteomes" id="UP000325372">
    <property type="component" value="Unassembled WGS sequence"/>
</dbReference>
<dbReference type="Gene3D" id="3.40.50.150">
    <property type="entry name" value="Vaccinia Virus protein VP39"/>
    <property type="match status" value="1"/>
</dbReference>